<comment type="cofactor">
    <cofactor evidence="1">
        <name>Co(2+)</name>
        <dbReference type="ChEBI" id="CHEBI:48828"/>
    </cofactor>
</comment>
<dbReference type="SUPFAM" id="SSF144052">
    <property type="entry name" value="Thermophilic metalloprotease-like"/>
    <property type="match status" value="1"/>
</dbReference>
<organism evidence="10">
    <name type="scientific">Uncultured Desulfatiglans sp</name>
    <dbReference type="NCBI Taxonomy" id="1748965"/>
    <lineage>
        <taxon>Bacteria</taxon>
        <taxon>Pseudomonadati</taxon>
        <taxon>Thermodesulfobacteriota</taxon>
        <taxon>Desulfobacteria</taxon>
        <taxon>Desulfatiglandales</taxon>
        <taxon>Desulfatiglandaceae</taxon>
        <taxon>Desulfatiglans</taxon>
        <taxon>environmental samples</taxon>
    </lineage>
</organism>
<dbReference type="PRINTS" id="PR00919">
    <property type="entry name" value="THERMOPTASE"/>
</dbReference>
<evidence type="ECO:0000256" key="7">
    <source>
        <dbReference type="ARBA" id="ARBA00022723"/>
    </source>
</evidence>
<comment type="similarity">
    <text evidence="4">Belongs to the peptidase M29 family.</text>
</comment>
<comment type="cofactor">
    <cofactor evidence="2">
        <name>Mg(2+)</name>
        <dbReference type="ChEBI" id="CHEBI:18420"/>
    </cofactor>
</comment>
<evidence type="ECO:0000256" key="1">
    <source>
        <dbReference type="ARBA" id="ARBA00001941"/>
    </source>
</evidence>
<evidence type="ECO:0008006" key="11">
    <source>
        <dbReference type="Google" id="ProtNLM"/>
    </source>
</evidence>
<keyword evidence="6" id="KW-0645">Protease</keyword>
<evidence type="ECO:0000256" key="3">
    <source>
        <dbReference type="ARBA" id="ARBA00001947"/>
    </source>
</evidence>
<dbReference type="EMBL" id="UPXX01000027">
    <property type="protein sequence ID" value="VBB43924.1"/>
    <property type="molecule type" value="Genomic_DNA"/>
</dbReference>
<gene>
    <name evidence="10" type="ORF">TRIP_B330108</name>
</gene>
<keyword evidence="5" id="KW-0031">Aminopeptidase</keyword>
<evidence type="ECO:0000256" key="9">
    <source>
        <dbReference type="ARBA" id="ARBA00023049"/>
    </source>
</evidence>
<evidence type="ECO:0000256" key="8">
    <source>
        <dbReference type="ARBA" id="ARBA00022801"/>
    </source>
</evidence>
<dbReference type="AlphaFoldDB" id="A0A653A7G3"/>
<dbReference type="GO" id="GO:0006508">
    <property type="term" value="P:proteolysis"/>
    <property type="evidence" value="ECO:0007669"/>
    <property type="project" value="UniProtKB-KW"/>
</dbReference>
<reference evidence="10" key="1">
    <citation type="submission" date="2018-07" db="EMBL/GenBank/DDBJ databases">
        <authorList>
            <consortium name="Genoscope - CEA"/>
            <person name="William W."/>
        </authorList>
    </citation>
    <scope>NUCLEOTIDE SEQUENCE</scope>
    <source>
        <strain evidence="10">IK1</strain>
    </source>
</reference>
<dbReference type="Gene3D" id="3.40.1830.10">
    <property type="entry name" value="Thermophilic metalloprotease (M29)"/>
    <property type="match status" value="1"/>
</dbReference>
<dbReference type="PANTHER" id="PTHR34448:SF1">
    <property type="entry name" value="BLL6088 PROTEIN"/>
    <property type="match status" value="1"/>
</dbReference>
<evidence type="ECO:0000256" key="6">
    <source>
        <dbReference type="ARBA" id="ARBA00022670"/>
    </source>
</evidence>
<dbReference type="InterPro" id="IPR052170">
    <property type="entry name" value="M29_Exopeptidase"/>
</dbReference>
<protein>
    <recommendedName>
        <fullName evidence="11">Aminopeptidase</fullName>
    </recommendedName>
</protein>
<keyword evidence="9" id="KW-0482">Metalloprotease</keyword>
<dbReference type="GO" id="GO:0004177">
    <property type="term" value="F:aminopeptidase activity"/>
    <property type="evidence" value="ECO:0007669"/>
    <property type="project" value="UniProtKB-KW"/>
</dbReference>
<evidence type="ECO:0000256" key="2">
    <source>
        <dbReference type="ARBA" id="ARBA00001946"/>
    </source>
</evidence>
<evidence type="ECO:0000313" key="10">
    <source>
        <dbReference type="EMBL" id="VBB43924.1"/>
    </source>
</evidence>
<accession>A0A653A7G3</accession>
<dbReference type="GO" id="GO:0008237">
    <property type="term" value="F:metallopeptidase activity"/>
    <property type="evidence" value="ECO:0007669"/>
    <property type="project" value="UniProtKB-KW"/>
</dbReference>
<evidence type="ECO:0000256" key="4">
    <source>
        <dbReference type="ARBA" id="ARBA00008236"/>
    </source>
</evidence>
<keyword evidence="7" id="KW-0479">Metal-binding</keyword>
<comment type="cofactor">
    <cofactor evidence="3">
        <name>Zn(2+)</name>
        <dbReference type="ChEBI" id="CHEBI:29105"/>
    </cofactor>
</comment>
<proteinExistence type="inferred from homology"/>
<keyword evidence="8" id="KW-0378">Hydrolase</keyword>
<dbReference type="PANTHER" id="PTHR34448">
    <property type="entry name" value="AMINOPEPTIDASE"/>
    <property type="match status" value="1"/>
</dbReference>
<dbReference type="InterPro" id="IPR035097">
    <property type="entry name" value="M29_N-terminal"/>
</dbReference>
<sequence>MFSKDQLERYSDVLLWGLKTARREPYAKGDLILLRFDLSAIPLAEVLQGKLLDSGYNPVLRPGGTPVMEHQFYEKANQAQLTFIPPGEVDLFNALNGNIFLHAPASLTHLSDIDPKKIGKAAVARKPLREILDGREAEGRFGWTLCTVPTEELARQARLSYEDYSDQVVRACYLDRPDPVKAWRDIHREAQAIKDWLNGMEVEALHIESDHTDLVVKPGKMRKWIGISGHNIPSFEVFLSPDWRGTTGIYYADQPSFRSGNYVEGVRLTFERGVAKTMEAEKGGEFLRKQLTMDKGASRVGEFSLTDRRFSRIDRFMANTLYDENFGGEFGNCHLAVGASYADTFAGDPDTLTKELKRKLGFNDSALHWDLVNTERKRVSAVLASGRRTVIYEDGQFQH</sequence>
<dbReference type="InterPro" id="IPR000787">
    <property type="entry name" value="Peptidase_M29"/>
</dbReference>
<evidence type="ECO:0000256" key="5">
    <source>
        <dbReference type="ARBA" id="ARBA00022438"/>
    </source>
</evidence>
<name>A0A653A7G3_UNCDX</name>
<dbReference type="Pfam" id="PF02073">
    <property type="entry name" value="Peptidase_M29"/>
    <property type="match status" value="1"/>
</dbReference>
<dbReference type="GO" id="GO:0046872">
    <property type="term" value="F:metal ion binding"/>
    <property type="evidence" value="ECO:0007669"/>
    <property type="project" value="UniProtKB-KW"/>
</dbReference>